<feature type="transmembrane region" description="Helical" evidence="1">
    <location>
        <begin position="26"/>
        <end position="46"/>
    </location>
</feature>
<evidence type="ECO:0000313" key="3">
    <source>
        <dbReference type="Proteomes" id="UP000239415"/>
    </source>
</evidence>
<evidence type="ECO:0008006" key="4">
    <source>
        <dbReference type="Google" id="ProtNLM"/>
    </source>
</evidence>
<dbReference type="OrthoDB" id="2604909at2"/>
<proteinExistence type="predicted"/>
<accession>A0A2T0K8H8</accession>
<evidence type="ECO:0000313" key="2">
    <source>
        <dbReference type="EMBL" id="PRX19385.1"/>
    </source>
</evidence>
<keyword evidence="1" id="KW-0812">Transmembrane</keyword>
<name>A0A2T0K8H8_9ACTN</name>
<evidence type="ECO:0000256" key="1">
    <source>
        <dbReference type="SAM" id="Phobius"/>
    </source>
</evidence>
<gene>
    <name evidence="2" type="ORF">CLV67_110137</name>
</gene>
<keyword evidence="3" id="KW-1185">Reference proteome</keyword>
<dbReference type="AlphaFoldDB" id="A0A2T0K8H8"/>
<feature type="transmembrane region" description="Helical" evidence="1">
    <location>
        <begin position="66"/>
        <end position="87"/>
    </location>
</feature>
<feature type="transmembrane region" description="Helical" evidence="1">
    <location>
        <begin position="200"/>
        <end position="219"/>
    </location>
</feature>
<feature type="transmembrane region" description="Helical" evidence="1">
    <location>
        <begin position="239"/>
        <end position="263"/>
    </location>
</feature>
<dbReference type="RefSeq" id="WP_106322672.1">
    <property type="nucleotide sequence ID" value="NZ_BOMO01000051.1"/>
</dbReference>
<organism evidence="2 3">
    <name type="scientific">Actinoplanes italicus</name>
    <dbReference type="NCBI Taxonomy" id="113567"/>
    <lineage>
        <taxon>Bacteria</taxon>
        <taxon>Bacillati</taxon>
        <taxon>Actinomycetota</taxon>
        <taxon>Actinomycetes</taxon>
        <taxon>Micromonosporales</taxon>
        <taxon>Micromonosporaceae</taxon>
        <taxon>Actinoplanes</taxon>
    </lineage>
</organism>
<reference evidence="2 3" key="1">
    <citation type="submission" date="2018-03" db="EMBL/GenBank/DDBJ databases">
        <title>Genomic Encyclopedia of Archaeal and Bacterial Type Strains, Phase II (KMG-II): from individual species to whole genera.</title>
        <authorList>
            <person name="Goeker M."/>
        </authorList>
    </citation>
    <scope>NUCLEOTIDE SEQUENCE [LARGE SCALE GENOMIC DNA]</scope>
    <source>
        <strain evidence="2 3">DSM 43146</strain>
    </source>
</reference>
<comment type="caution">
    <text evidence="2">The sequence shown here is derived from an EMBL/GenBank/DDBJ whole genome shotgun (WGS) entry which is preliminary data.</text>
</comment>
<feature type="transmembrane region" description="Helical" evidence="1">
    <location>
        <begin position="125"/>
        <end position="144"/>
    </location>
</feature>
<keyword evidence="1" id="KW-1133">Transmembrane helix</keyword>
<dbReference type="EMBL" id="PVMZ01000010">
    <property type="protein sequence ID" value="PRX19385.1"/>
    <property type="molecule type" value="Genomic_DNA"/>
</dbReference>
<keyword evidence="1" id="KW-0472">Membrane</keyword>
<sequence length="313" mass="32724">MPLGPTKQLVPPDTAREAVPQRRTRLVLLSAGAGVLLAILWSFHFVDTVIGENVADTLLGHPAKETALSGAGAALLFSLVSGLAGTFTACNIAMAASLGPLGQAGGSVRHDGAGVLRTLARPTGLLLAGMVAVSGTYGFVGVLLGERLPQLSTATVGGMPVRLIQSAVVFGIIGLVLIWLGLAAIGLVRDPFAAHPARRVVVFGALAGGFLIGRPYPMFNKLFHWAVDNGNPLFGAAAFVLQSIGNVVLVAVIFALIIMVTRGRAVRWLADPRRAAAVTGALLIALGVFTVVYWDLRLPARFGYGWFPMMPYN</sequence>
<dbReference type="Proteomes" id="UP000239415">
    <property type="component" value="Unassembled WGS sequence"/>
</dbReference>
<protein>
    <recommendedName>
        <fullName evidence="4">Cytochrome C biogenesis DsbD-like protein</fullName>
    </recommendedName>
</protein>
<feature type="transmembrane region" description="Helical" evidence="1">
    <location>
        <begin position="275"/>
        <end position="294"/>
    </location>
</feature>
<feature type="transmembrane region" description="Helical" evidence="1">
    <location>
        <begin position="164"/>
        <end position="188"/>
    </location>
</feature>